<evidence type="ECO:0000256" key="5">
    <source>
        <dbReference type="SAM" id="MobiDB-lite"/>
    </source>
</evidence>
<reference evidence="7" key="1">
    <citation type="submission" date="2019-06" db="EMBL/GenBank/DDBJ databases">
        <authorList>
            <person name="Palmer J.M."/>
        </authorList>
    </citation>
    <scope>NUCLEOTIDE SEQUENCE</scope>
    <source>
        <strain evidence="7">TWF679</strain>
    </source>
</reference>
<dbReference type="Pfam" id="PF00698">
    <property type="entry name" value="Acyl_transf_1"/>
    <property type="match status" value="1"/>
</dbReference>
<dbReference type="InterPro" id="IPR001227">
    <property type="entry name" value="Ac_transferase_dom_sf"/>
</dbReference>
<name>A0A8H8VH12_ORBOL</name>
<keyword evidence="2" id="KW-0597">Phosphoprotein</keyword>
<dbReference type="InterPro" id="IPR013968">
    <property type="entry name" value="PKS_KR"/>
</dbReference>
<dbReference type="SUPFAM" id="SSF52151">
    <property type="entry name" value="FabD/lysophospholipase-like"/>
    <property type="match status" value="1"/>
</dbReference>
<dbReference type="InterPro" id="IPR042104">
    <property type="entry name" value="PKS_dehydratase_sf"/>
</dbReference>
<dbReference type="SMART" id="SM00827">
    <property type="entry name" value="PKS_AT"/>
    <property type="match status" value="1"/>
</dbReference>
<dbReference type="InterPro" id="IPR016035">
    <property type="entry name" value="Acyl_Trfase/lysoPLipase"/>
</dbReference>
<feature type="domain" description="Ketosynthase family 3 (KS3)" evidence="6">
    <location>
        <begin position="1"/>
        <end position="211"/>
    </location>
</feature>
<keyword evidence="1" id="KW-0596">Phosphopantetheine</keyword>
<dbReference type="EMBL" id="WIWT01000013">
    <property type="protein sequence ID" value="KAF3217752.1"/>
    <property type="molecule type" value="Genomic_DNA"/>
</dbReference>
<keyword evidence="3" id="KW-0808">Transferase</keyword>
<dbReference type="Gene3D" id="3.40.47.10">
    <property type="match status" value="1"/>
</dbReference>
<evidence type="ECO:0000313" key="7">
    <source>
        <dbReference type="EMBL" id="KAF3217752.1"/>
    </source>
</evidence>
<dbReference type="Gene3D" id="3.40.50.720">
    <property type="entry name" value="NAD(P)-binding Rossmann-like Domain"/>
    <property type="match status" value="1"/>
</dbReference>
<dbReference type="InterPro" id="IPR014031">
    <property type="entry name" value="Ketoacyl_synth_C"/>
</dbReference>
<protein>
    <recommendedName>
        <fullName evidence="6">Ketosynthase family 3 (KS3) domain-containing protein</fullName>
    </recommendedName>
</protein>
<dbReference type="Gene3D" id="3.10.129.110">
    <property type="entry name" value="Polyketide synthase dehydratase"/>
    <property type="match status" value="1"/>
</dbReference>
<gene>
    <name evidence="7" type="ORF">TWF679_001952</name>
</gene>
<evidence type="ECO:0000256" key="3">
    <source>
        <dbReference type="ARBA" id="ARBA00022679"/>
    </source>
</evidence>
<dbReference type="Gene3D" id="3.40.366.10">
    <property type="entry name" value="Malonyl-Coenzyme A Acyl Carrier Protein, domain 2"/>
    <property type="match status" value="1"/>
</dbReference>
<sequence>MDFLSPDSRCHSFDSRGNGYARSEGVGIIIIKRLSDAINPEFNHTIRAVIRSTGTNSDGYTLGLTQPSGKAQISLTRDTYEKADLDIQPTRFFEAHGTGTLLGDPIESATIGTVFRPARSSEDPFGASKANIGHLGAVSGIAGVIKSVLVLEKRAIPPIADLITLNPKIDDTYYRLKFPTEVTPWPSAGVCRASVNSFGFGGTNAHIILDDAKGFLAEKALDANHSTDMEELKEDLTSQSYLIVLSAADRNGVQRLSESYNKFFAERPLQNSDIYRRLSYTLNNHRTSLPWKSYSIVNSKDSLFSLDNELSAPQRSAGPKSLTLTFVFTGQGAQWPRMGVELIQYPSSSIQREGSESRVDEPEISQPVSCPLQIALVDLLDRIKLRPAIVLGHSSGEVAAAYCKGAISHLSAIKIAYYRGLGGTAASRDPIERSMMSARLSKADAIAALQEISIEAHDLHVACINSPTNVTTAEDDGHLNALKAILDQKGTFARKLKVSCAYHSPHMALVANEYFSRAGKIEPRVKGPTHQPIPMISDIDGDMVSDSRLQDSDDWIQNMCSAVRFTDNAKKIDKLASLAVSGPLREIMQKTFRFTRDTKYDSALIRGSSGQDSIPRAAGGPHSYGFDIGTDYPNGIDSRRVPQLVDLPCCPFSHNRTYWNENRRSHMRDSVLEGQTKFWVEDQNINDAVLYPGAGMLAMAIEAMNQLARETLDVILSAFSLKHIEFLAAIQIQAAPILLCQLVISQTETCFTKHCRILISPTGGCIQSSMVLQSVLFSDMTHDDWADVTPCKIAGSWNLHELLPNDLDFFILLSSVQAVFGARTKPIYNADNTYMDGLAHHRVSKGLKAVSIMLGLMTTDGYLAGADHRDEREFLLAQNTYHGVDTNDYHALLDYYCNPALVFSTPGDAQVTIGEKSDVKALRRLKGMNSSNGRASNGGSRDVTLLLAAAQTIEEAIEVVLKALTTRLSSTIAGMDPEEMDQTKSIQSYGVDSLQRME</sequence>
<dbReference type="InterPro" id="IPR020841">
    <property type="entry name" value="PKS_Beta-ketoAc_synthase_dom"/>
</dbReference>
<dbReference type="InterPro" id="IPR032821">
    <property type="entry name" value="PKS_assoc"/>
</dbReference>
<dbReference type="PANTHER" id="PTHR43775:SF29">
    <property type="entry name" value="ASPERFURANONE POLYKETIDE SYNTHASE AFOG-RELATED"/>
    <property type="match status" value="1"/>
</dbReference>
<dbReference type="Pfam" id="PF00109">
    <property type="entry name" value="ketoacyl-synt"/>
    <property type="match status" value="1"/>
</dbReference>
<dbReference type="InterPro" id="IPR036291">
    <property type="entry name" value="NAD(P)-bd_dom_sf"/>
</dbReference>
<dbReference type="Pfam" id="PF16197">
    <property type="entry name" value="KAsynt_C_assoc"/>
    <property type="match status" value="1"/>
</dbReference>
<dbReference type="SUPFAM" id="SSF51735">
    <property type="entry name" value="NAD(P)-binding Rossmann-fold domains"/>
    <property type="match status" value="1"/>
</dbReference>
<dbReference type="SMART" id="SM00822">
    <property type="entry name" value="PKS_KR"/>
    <property type="match status" value="1"/>
</dbReference>
<dbReference type="GO" id="GO:0004312">
    <property type="term" value="F:fatty acid synthase activity"/>
    <property type="evidence" value="ECO:0007669"/>
    <property type="project" value="TreeGrafter"/>
</dbReference>
<dbReference type="PANTHER" id="PTHR43775">
    <property type="entry name" value="FATTY ACID SYNTHASE"/>
    <property type="match status" value="1"/>
</dbReference>
<dbReference type="InterPro" id="IPR014043">
    <property type="entry name" value="Acyl_transferase_dom"/>
</dbReference>
<evidence type="ECO:0000256" key="1">
    <source>
        <dbReference type="ARBA" id="ARBA00022450"/>
    </source>
</evidence>
<dbReference type="GO" id="GO:0044550">
    <property type="term" value="P:secondary metabolite biosynthetic process"/>
    <property type="evidence" value="ECO:0007669"/>
    <property type="project" value="TreeGrafter"/>
</dbReference>
<dbReference type="AlphaFoldDB" id="A0A8H8VH12"/>
<evidence type="ECO:0000256" key="4">
    <source>
        <dbReference type="ARBA" id="ARBA00023268"/>
    </source>
</evidence>
<dbReference type="GO" id="GO:0006633">
    <property type="term" value="P:fatty acid biosynthetic process"/>
    <property type="evidence" value="ECO:0007669"/>
    <property type="project" value="TreeGrafter"/>
</dbReference>
<dbReference type="Pfam" id="PF08659">
    <property type="entry name" value="KR"/>
    <property type="match status" value="1"/>
</dbReference>
<keyword evidence="4" id="KW-0511">Multifunctional enzyme</keyword>
<dbReference type="InterPro" id="IPR057326">
    <property type="entry name" value="KR_dom"/>
</dbReference>
<dbReference type="SUPFAM" id="SSF53901">
    <property type="entry name" value="Thiolase-like"/>
    <property type="match status" value="1"/>
</dbReference>
<organism evidence="7 8">
    <name type="scientific">Orbilia oligospora</name>
    <name type="common">Nematode-trapping fungus</name>
    <name type="synonym">Arthrobotrys oligospora</name>
    <dbReference type="NCBI Taxonomy" id="2813651"/>
    <lineage>
        <taxon>Eukaryota</taxon>
        <taxon>Fungi</taxon>
        <taxon>Dikarya</taxon>
        <taxon>Ascomycota</taxon>
        <taxon>Pezizomycotina</taxon>
        <taxon>Orbiliomycetes</taxon>
        <taxon>Orbiliales</taxon>
        <taxon>Orbiliaceae</taxon>
        <taxon>Orbilia</taxon>
    </lineage>
</organism>
<evidence type="ECO:0000256" key="2">
    <source>
        <dbReference type="ARBA" id="ARBA00022553"/>
    </source>
</evidence>
<comment type="caution">
    <text evidence="7">The sequence shown here is derived from an EMBL/GenBank/DDBJ whole genome shotgun (WGS) entry which is preliminary data.</text>
</comment>
<dbReference type="CDD" id="cd00833">
    <property type="entry name" value="PKS"/>
    <property type="match status" value="1"/>
</dbReference>
<accession>A0A8H8VH12</accession>
<dbReference type="SMART" id="SM00825">
    <property type="entry name" value="PKS_KS"/>
    <property type="match status" value="1"/>
</dbReference>
<dbReference type="OrthoDB" id="329835at2759"/>
<dbReference type="InterPro" id="IPR014030">
    <property type="entry name" value="Ketoacyl_synth_N"/>
</dbReference>
<proteinExistence type="predicted"/>
<evidence type="ECO:0000259" key="6">
    <source>
        <dbReference type="PROSITE" id="PS52004"/>
    </source>
</evidence>
<dbReference type="InterPro" id="IPR016039">
    <property type="entry name" value="Thiolase-like"/>
</dbReference>
<dbReference type="Pfam" id="PF02801">
    <property type="entry name" value="Ketoacyl-synt_C"/>
    <property type="match status" value="1"/>
</dbReference>
<dbReference type="PROSITE" id="PS52004">
    <property type="entry name" value="KS3_2"/>
    <property type="match status" value="1"/>
</dbReference>
<dbReference type="InterPro" id="IPR050091">
    <property type="entry name" value="PKS_NRPS_Biosynth_Enz"/>
</dbReference>
<dbReference type="Proteomes" id="UP000614610">
    <property type="component" value="Unassembled WGS sequence"/>
</dbReference>
<evidence type="ECO:0000313" key="8">
    <source>
        <dbReference type="Proteomes" id="UP000614610"/>
    </source>
</evidence>
<feature type="region of interest" description="Disordered" evidence="5">
    <location>
        <begin position="975"/>
        <end position="998"/>
    </location>
</feature>